<reference evidence="2" key="2">
    <citation type="journal article" date="2015" name="Data Brief">
        <title>Shoot transcriptome of the giant reed, Arundo donax.</title>
        <authorList>
            <person name="Barrero R.A."/>
            <person name="Guerrero F.D."/>
            <person name="Moolhuijzen P."/>
            <person name="Goolsby J.A."/>
            <person name="Tidwell J."/>
            <person name="Bellgard S.E."/>
            <person name="Bellgard M.I."/>
        </authorList>
    </citation>
    <scope>NUCLEOTIDE SEQUENCE</scope>
    <source>
        <tissue evidence="2">Shoot tissue taken approximately 20 cm above the soil surface</tissue>
    </source>
</reference>
<dbReference type="EMBL" id="GBRH01165542">
    <property type="protein sequence ID" value="JAE32354.1"/>
    <property type="molecule type" value="Transcribed_RNA"/>
</dbReference>
<dbReference type="AlphaFoldDB" id="A0A0A9H968"/>
<name>A0A0A9H968_ARUDO</name>
<feature type="region of interest" description="Disordered" evidence="1">
    <location>
        <begin position="1"/>
        <end position="52"/>
    </location>
</feature>
<accession>A0A0A9H968</accession>
<proteinExistence type="predicted"/>
<sequence length="52" mass="5737">MLRLQRLAPLAPGPSRRAAVSTQCLGRLPPPPRRRRPASRKTDYGTEGSWPG</sequence>
<organism evidence="2">
    <name type="scientific">Arundo donax</name>
    <name type="common">Giant reed</name>
    <name type="synonym">Donax arundinaceus</name>
    <dbReference type="NCBI Taxonomy" id="35708"/>
    <lineage>
        <taxon>Eukaryota</taxon>
        <taxon>Viridiplantae</taxon>
        <taxon>Streptophyta</taxon>
        <taxon>Embryophyta</taxon>
        <taxon>Tracheophyta</taxon>
        <taxon>Spermatophyta</taxon>
        <taxon>Magnoliopsida</taxon>
        <taxon>Liliopsida</taxon>
        <taxon>Poales</taxon>
        <taxon>Poaceae</taxon>
        <taxon>PACMAD clade</taxon>
        <taxon>Arundinoideae</taxon>
        <taxon>Arundineae</taxon>
        <taxon>Arundo</taxon>
    </lineage>
</organism>
<reference evidence="2" key="1">
    <citation type="submission" date="2014-09" db="EMBL/GenBank/DDBJ databases">
        <authorList>
            <person name="Magalhaes I.L.F."/>
            <person name="Oliveira U."/>
            <person name="Santos F.R."/>
            <person name="Vidigal T.H.D.A."/>
            <person name="Brescovit A.D."/>
            <person name="Santos A.J."/>
        </authorList>
    </citation>
    <scope>NUCLEOTIDE SEQUENCE</scope>
    <source>
        <tissue evidence="2">Shoot tissue taken approximately 20 cm above the soil surface</tissue>
    </source>
</reference>
<evidence type="ECO:0000256" key="1">
    <source>
        <dbReference type="SAM" id="MobiDB-lite"/>
    </source>
</evidence>
<protein>
    <submittedName>
        <fullName evidence="2">Uncharacterized protein</fullName>
    </submittedName>
</protein>
<evidence type="ECO:0000313" key="2">
    <source>
        <dbReference type="EMBL" id="JAE32354.1"/>
    </source>
</evidence>